<gene>
    <name evidence="3" type="ORF">WG66_19385</name>
</gene>
<keyword evidence="2" id="KW-0812">Transmembrane</keyword>
<feature type="compositionally biased region" description="Low complexity" evidence="1">
    <location>
        <begin position="387"/>
        <end position="398"/>
    </location>
</feature>
<dbReference type="EMBL" id="LATX01002507">
    <property type="protein sequence ID" value="KTB28024.1"/>
    <property type="molecule type" value="Genomic_DNA"/>
</dbReference>
<keyword evidence="2" id="KW-1133">Transmembrane helix</keyword>
<evidence type="ECO:0000256" key="1">
    <source>
        <dbReference type="SAM" id="MobiDB-lite"/>
    </source>
</evidence>
<evidence type="ECO:0000313" key="4">
    <source>
        <dbReference type="Proteomes" id="UP000054988"/>
    </source>
</evidence>
<feature type="transmembrane region" description="Helical" evidence="2">
    <location>
        <begin position="123"/>
        <end position="143"/>
    </location>
</feature>
<feature type="region of interest" description="Disordered" evidence="1">
    <location>
        <begin position="383"/>
        <end position="409"/>
    </location>
</feature>
<feature type="transmembrane region" description="Helical" evidence="2">
    <location>
        <begin position="273"/>
        <end position="296"/>
    </location>
</feature>
<organism evidence="3 4">
    <name type="scientific">Moniliophthora roreri</name>
    <name type="common">Frosty pod rot fungus</name>
    <name type="synonym">Monilia roreri</name>
    <dbReference type="NCBI Taxonomy" id="221103"/>
    <lineage>
        <taxon>Eukaryota</taxon>
        <taxon>Fungi</taxon>
        <taxon>Dikarya</taxon>
        <taxon>Basidiomycota</taxon>
        <taxon>Agaricomycotina</taxon>
        <taxon>Agaricomycetes</taxon>
        <taxon>Agaricomycetidae</taxon>
        <taxon>Agaricales</taxon>
        <taxon>Marasmiineae</taxon>
        <taxon>Marasmiaceae</taxon>
        <taxon>Moniliophthora</taxon>
    </lineage>
</organism>
<proteinExistence type="predicted"/>
<reference evidence="3 4" key="1">
    <citation type="submission" date="2015-12" db="EMBL/GenBank/DDBJ databases">
        <title>Draft genome sequence of Moniliophthora roreri, the causal agent of frosty pod rot of cacao.</title>
        <authorList>
            <person name="Aime M.C."/>
            <person name="Diaz-Valderrama J.R."/>
            <person name="Kijpornyongpan T."/>
            <person name="Phillips-Mora W."/>
        </authorList>
    </citation>
    <scope>NUCLEOTIDE SEQUENCE [LARGE SCALE GENOMIC DNA]</scope>
    <source>
        <strain evidence="3 4">MCA 2952</strain>
    </source>
</reference>
<dbReference type="Proteomes" id="UP000054988">
    <property type="component" value="Unassembled WGS sequence"/>
</dbReference>
<sequence length="409" mass="45182">MPEPPSQLINTVELAALLIPGRNLGVKQQLRVAIPYLPIPLCLGWGQNIAEEQKRDQISPPDEAVPGLVLTHIASGATRAVRAPWMHHLYSQVLDEMNTTGTRRSKGVTFYIEEAGYSSQITFPHYVVVAILLVQLLVGVYAVSRGCQFREGLLILTGLVIRIAEGVLARQFPFYEPPRAWTKETKYALHTGMTTTHLVLVSHRPKRRPDAVNVLGHGINLDHKHINLEDTAAPMRRTAHGRQKFLEKACCTSLFLATWAQKSIGLLYPANGYLYAVTLMVGSVAMEVITIMCPLLPRHSELIPLQLEDGPRANMLDALAAACQSTNSVSVGFVEAILPDRHGNHTDYHYINRILTSDIESLRRQPHPSHPWSDTIHKAALRRRPAGQVSQPGVSSVSFGHNSTTISQG</sequence>
<dbReference type="AlphaFoldDB" id="A0A0W0EVB5"/>
<name>A0A0W0EVB5_MONRR</name>
<accession>A0A0W0EVB5</accession>
<keyword evidence="2" id="KW-0472">Membrane</keyword>
<comment type="caution">
    <text evidence="3">The sequence shown here is derived from an EMBL/GenBank/DDBJ whole genome shotgun (WGS) entry which is preliminary data.</text>
</comment>
<evidence type="ECO:0000256" key="2">
    <source>
        <dbReference type="SAM" id="Phobius"/>
    </source>
</evidence>
<feature type="compositionally biased region" description="Polar residues" evidence="1">
    <location>
        <begin position="399"/>
        <end position="409"/>
    </location>
</feature>
<evidence type="ECO:0000313" key="3">
    <source>
        <dbReference type="EMBL" id="KTB28024.1"/>
    </source>
</evidence>
<protein>
    <submittedName>
        <fullName evidence="3">Uncharacterized protein</fullName>
    </submittedName>
</protein>